<protein>
    <submittedName>
        <fullName evidence="2">Uncharacterized protein</fullName>
    </submittedName>
</protein>
<keyword evidence="1" id="KW-0812">Transmembrane</keyword>
<organism evidence="2 3">
    <name type="scientific">Borreliella yangtzensis</name>
    <dbReference type="NCBI Taxonomy" id="683292"/>
    <lineage>
        <taxon>Bacteria</taxon>
        <taxon>Pseudomonadati</taxon>
        <taxon>Spirochaetota</taxon>
        <taxon>Spirochaetia</taxon>
        <taxon>Spirochaetales</taxon>
        <taxon>Borreliaceae</taxon>
        <taxon>Borreliella</taxon>
    </lineage>
</organism>
<keyword evidence="1" id="KW-0472">Membrane</keyword>
<feature type="transmembrane region" description="Helical" evidence="1">
    <location>
        <begin position="16"/>
        <end position="39"/>
    </location>
</feature>
<name>A0ABR6PC97_9SPIR</name>
<proteinExistence type="predicted"/>
<sequence length="77" mass="8620">MDNSKGPLNLKADVLILIYILLKIIFFLLLSFLCLHLVLVNLDSEPKVLAVKLEVPRLSKAPKVSTVKPPVVKEKLE</sequence>
<evidence type="ECO:0000313" key="2">
    <source>
        <dbReference type="EMBL" id="MBB6043404.1"/>
    </source>
</evidence>
<comment type="caution">
    <text evidence="2">The sequence shown here is derived from an EMBL/GenBank/DDBJ whole genome shotgun (WGS) entry which is preliminary data.</text>
</comment>
<gene>
    <name evidence="2" type="ORF">HNP68_001026</name>
</gene>
<keyword evidence="1" id="KW-1133">Transmembrane helix</keyword>
<dbReference type="RefSeq" id="WP_183221115.1">
    <property type="nucleotide sequence ID" value="NZ_CP179667.1"/>
</dbReference>
<keyword evidence="3" id="KW-1185">Reference proteome</keyword>
<accession>A0ABR6PC97</accession>
<dbReference type="Proteomes" id="UP000555838">
    <property type="component" value="Unassembled WGS sequence"/>
</dbReference>
<dbReference type="EMBL" id="JACHFG010000007">
    <property type="protein sequence ID" value="MBB6043404.1"/>
    <property type="molecule type" value="Genomic_DNA"/>
</dbReference>
<evidence type="ECO:0000313" key="3">
    <source>
        <dbReference type="Proteomes" id="UP000555838"/>
    </source>
</evidence>
<reference evidence="2 3" key="1">
    <citation type="submission" date="2020-08" db="EMBL/GenBank/DDBJ databases">
        <title>Genomic Encyclopedia of Type Strains, Phase IV (KMG-IV): sequencing the most valuable type-strain genomes for metagenomic binning, comparative biology and taxonomic classification.</title>
        <authorList>
            <person name="Goeker M."/>
        </authorList>
    </citation>
    <scope>NUCLEOTIDE SEQUENCE [LARGE SCALE GENOMIC DNA]</scope>
    <source>
        <strain evidence="2 3">DSM 24625</strain>
    </source>
</reference>
<evidence type="ECO:0000256" key="1">
    <source>
        <dbReference type="SAM" id="Phobius"/>
    </source>
</evidence>